<dbReference type="PIRSF" id="PIRSF028205">
    <property type="entry name" value="UCP028205"/>
    <property type="match status" value="1"/>
</dbReference>
<evidence type="ECO:0000313" key="2">
    <source>
        <dbReference type="EMBL" id="KAF0134538.1"/>
    </source>
</evidence>
<dbReference type="Proteomes" id="UP000488506">
    <property type="component" value="Unassembled WGS sequence"/>
</dbReference>
<dbReference type="Pfam" id="PF17131">
    <property type="entry name" value="LolA_like"/>
    <property type="match status" value="1"/>
</dbReference>
<sequence>MLIHIVFLFLLFSGNYVCALDPNTIMREADKIISDQAAILTCDLLAKKPGQEDKRFRLKVWAKGKEKTLAKFLAPAKERGTGYLKNKENVWYYLPNIEKSIKVSGRQSLSGTDFSNSDILGIDFLKDYTIRLMGEEKLNKTPCYLLDLKAKEGNITYDRIKCWVEKSNNMPLKFEYYTLSGELLKIMTLDQIKDLKGKIRPTRYTMDNRLLRGQQTIYDLVDIEYLENLSDNVFTIRYMEKASE</sequence>
<organism evidence="2 3">
    <name type="scientific">Candidatus Saganbacteria bacterium</name>
    <dbReference type="NCBI Taxonomy" id="2575572"/>
    <lineage>
        <taxon>Bacteria</taxon>
        <taxon>Bacillati</taxon>
        <taxon>Saganbacteria</taxon>
    </lineage>
</organism>
<proteinExistence type="predicted"/>
<dbReference type="InterPro" id="IPR029046">
    <property type="entry name" value="LolA/LolB/LppX"/>
</dbReference>
<dbReference type="AlphaFoldDB" id="A0A833NYS5"/>
<name>A0A833NYS5_UNCSA</name>
<dbReference type="CDD" id="cd16329">
    <property type="entry name" value="LolA_like"/>
    <property type="match status" value="1"/>
</dbReference>
<dbReference type="InterPro" id="IPR033399">
    <property type="entry name" value="TP_0789-like"/>
</dbReference>
<dbReference type="SUPFAM" id="SSF89392">
    <property type="entry name" value="Prokaryotic lipoproteins and lipoprotein localization factors"/>
    <property type="match status" value="1"/>
</dbReference>
<feature type="domain" description="Uncharacterized protein TP-0789" evidence="1">
    <location>
        <begin position="64"/>
        <end position="241"/>
    </location>
</feature>
<dbReference type="PANTHER" id="PTHR37507:SF2">
    <property type="entry name" value="SPORULATION PROTEIN YDCC"/>
    <property type="match status" value="1"/>
</dbReference>
<dbReference type="Gene3D" id="2.50.20.10">
    <property type="entry name" value="Lipoprotein localisation LolA/LolB/LppX"/>
    <property type="match status" value="1"/>
</dbReference>
<dbReference type="InterPro" id="IPR011220">
    <property type="entry name" value="UCP028205"/>
</dbReference>
<evidence type="ECO:0000259" key="1">
    <source>
        <dbReference type="Pfam" id="PF17131"/>
    </source>
</evidence>
<evidence type="ECO:0000313" key="3">
    <source>
        <dbReference type="Proteomes" id="UP000488506"/>
    </source>
</evidence>
<protein>
    <submittedName>
        <fullName evidence="2">LolF</fullName>
    </submittedName>
</protein>
<accession>A0A833NYS5</accession>
<dbReference type="InterPro" id="IPR052944">
    <property type="entry name" value="Sporulation_related"/>
</dbReference>
<reference evidence="2 3" key="1">
    <citation type="submission" date="2019-12" db="EMBL/GenBank/DDBJ databases">
        <authorList>
            <person name="Wolfe R."/>
            <person name="Danczak R."/>
            <person name="Wilkins M."/>
        </authorList>
    </citation>
    <scope>NUCLEOTIDE SEQUENCE [LARGE SCALE GENOMIC DNA]</scope>
    <source>
        <strain evidence="2">X2_MaxBin.013</strain>
    </source>
</reference>
<dbReference type="EMBL" id="WPAF01000007">
    <property type="protein sequence ID" value="KAF0134538.1"/>
    <property type="molecule type" value="Genomic_DNA"/>
</dbReference>
<gene>
    <name evidence="2" type="ORF">FD145_556</name>
</gene>
<dbReference type="PANTHER" id="PTHR37507">
    <property type="entry name" value="SPORULATION PROTEIN YDCC"/>
    <property type="match status" value="1"/>
</dbReference>
<comment type="caution">
    <text evidence="2">The sequence shown here is derived from an EMBL/GenBank/DDBJ whole genome shotgun (WGS) entry which is preliminary data.</text>
</comment>